<feature type="domain" description="Type I restriction modification DNA specificity" evidence="4">
    <location>
        <begin position="98"/>
        <end position="271"/>
    </location>
</feature>
<dbReference type="PANTHER" id="PTHR30408">
    <property type="entry name" value="TYPE-1 RESTRICTION ENZYME ECOKI SPECIFICITY PROTEIN"/>
    <property type="match status" value="1"/>
</dbReference>
<dbReference type="RefSeq" id="WP_239559683.1">
    <property type="nucleotide sequence ID" value="NZ_JAFBBP010000001.1"/>
</dbReference>
<dbReference type="EMBL" id="JAFBBP010000001">
    <property type="protein sequence ID" value="MBM7494238.1"/>
    <property type="molecule type" value="Genomic_DNA"/>
</dbReference>
<evidence type="ECO:0000256" key="1">
    <source>
        <dbReference type="ARBA" id="ARBA00010923"/>
    </source>
</evidence>
<accession>A0ABS2M1C0</accession>
<dbReference type="InterPro" id="IPR000055">
    <property type="entry name" value="Restrct_endonuc_typeI_TRD"/>
</dbReference>
<gene>
    <name evidence="5" type="ORF">JOD64_005460</name>
</gene>
<dbReference type="InterPro" id="IPR052021">
    <property type="entry name" value="Type-I_RS_S_subunit"/>
</dbReference>
<sequence>MVDARHLGRPSGTQAKGVYVLDPADIATIAATLTAAEPRAGFSVVVAPHEVQAHGYSLNPPEYQDRAFARASADAACAELNMLTVALDLPSYTTGTDEGWPEHRLRDLCEIRSGVPPRPLKRAMSQAHTAREAVPVVHPRHLRDGLIDAGDAPDADLGTVEQQHRLQTGDVLYVRTGAMGQTAIVGPSESGWLPHSNVLRLRVTKPAELDPAYLLAYLSQKAVQARIRDRSVRSLTTSLSTTTLGDLAIPLPPVADQRRILNALQLVDDEISMIDRSLAAARATRTAFTRHLADGTVILNGEEPS</sequence>
<proteinExistence type="inferred from homology"/>
<keyword evidence="2" id="KW-0680">Restriction system</keyword>
<evidence type="ECO:0000256" key="3">
    <source>
        <dbReference type="ARBA" id="ARBA00023125"/>
    </source>
</evidence>
<evidence type="ECO:0000256" key="2">
    <source>
        <dbReference type="ARBA" id="ARBA00022747"/>
    </source>
</evidence>
<evidence type="ECO:0000313" key="6">
    <source>
        <dbReference type="Proteomes" id="UP000764837"/>
    </source>
</evidence>
<dbReference type="Gene3D" id="3.90.220.20">
    <property type="entry name" value="DNA methylase specificity domains"/>
    <property type="match status" value="1"/>
</dbReference>
<evidence type="ECO:0000259" key="4">
    <source>
        <dbReference type="Pfam" id="PF01420"/>
    </source>
</evidence>
<name>A0ABS2M1C0_9ACTN</name>
<reference evidence="5 6" key="1">
    <citation type="submission" date="2021-01" db="EMBL/GenBank/DDBJ databases">
        <title>Sequencing the genomes of 1000 actinobacteria strains.</title>
        <authorList>
            <person name="Klenk H.-P."/>
        </authorList>
    </citation>
    <scope>NUCLEOTIDE SEQUENCE [LARGE SCALE GENOMIC DNA]</scope>
    <source>
        <strain evidence="5 6">DSM 100204</strain>
    </source>
</reference>
<dbReference type="Proteomes" id="UP000764837">
    <property type="component" value="Unassembled WGS sequence"/>
</dbReference>
<keyword evidence="3" id="KW-0238">DNA-binding</keyword>
<keyword evidence="6" id="KW-1185">Reference proteome</keyword>
<dbReference type="InterPro" id="IPR044946">
    <property type="entry name" value="Restrct_endonuc_typeI_TRD_sf"/>
</dbReference>
<organism evidence="5 6">
    <name type="scientific">Micromonospora luteifusca</name>
    <dbReference type="NCBI Taxonomy" id="709860"/>
    <lineage>
        <taxon>Bacteria</taxon>
        <taxon>Bacillati</taxon>
        <taxon>Actinomycetota</taxon>
        <taxon>Actinomycetes</taxon>
        <taxon>Micromonosporales</taxon>
        <taxon>Micromonosporaceae</taxon>
        <taxon>Micromonospora</taxon>
    </lineage>
</organism>
<comment type="similarity">
    <text evidence="1">Belongs to the type-I restriction system S methylase family.</text>
</comment>
<comment type="caution">
    <text evidence="5">The sequence shown here is derived from an EMBL/GenBank/DDBJ whole genome shotgun (WGS) entry which is preliminary data.</text>
</comment>
<dbReference type="Pfam" id="PF01420">
    <property type="entry name" value="Methylase_S"/>
    <property type="match status" value="1"/>
</dbReference>
<dbReference type="SUPFAM" id="SSF116734">
    <property type="entry name" value="DNA methylase specificity domain"/>
    <property type="match status" value="1"/>
</dbReference>
<protein>
    <recommendedName>
        <fullName evidence="4">Type I restriction modification DNA specificity domain-containing protein</fullName>
    </recommendedName>
</protein>
<dbReference type="PANTHER" id="PTHR30408:SF12">
    <property type="entry name" value="TYPE I RESTRICTION ENZYME MJAVIII SPECIFICITY SUBUNIT"/>
    <property type="match status" value="1"/>
</dbReference>
<evidence type="ECO:0000313" key="5">
    <source>
        <dbReference type="EMBL" id="MBM7494238.1"/>
    </source>
</evidence>